<keyword evidence="1" id="KW-0732">Signal</keyword>
<name>A0A507ZML1_9FLAO</name>
<gene>
    <name evidence="2" type="ORF">FKR84_08755</name>
</gene>
<protein>
    <recommendedName>
        <fullName evidence="4">PepSY domain-containing protein</fullName>
    </recommendedName>
</protein>
<evidence type="ECO:0000313" key="3">
    <source>
        <dbReference type="Proteomes" id="UP000317169"/>
    </source>
</evidence>
<reference evidence="2 3" key="1">
    <citation type="submission" date="2019-06" db="EMBL/GenBank/DDBJ databases">
        <title>Flavibacter putida gen. nov., sp. nov., a novel marine bacterium of the family Flavobacteriaceae isolated from coastal seawater.</title>
        <authorList>
            <person name="Feng X."/>
        </authorList>
    </citation>
    <scope>NUCLEOTIDE SEQUENCE [LARGE SCALE GENOMIC DNA]</scope>
    <source>
        <strain evidence="2 3">PLHSN227</strain>
    </source>
</reference>
<sequence>MKKFTITAFIALAFLSFTEMKAQENKLTKSVAAKSSNSLAQKTYKPISQNDLPKFIKEKVASNYEEAKIKEVYQDNQKNYKIVLRLEDVNASNTIYLNQKGEMLRK</sequence>
<dbReference type="RefSeq" id="WP_141421926.1">
    <property type="nucleotide sequence ID" value="NZ_VIAR01000008.1"/>
</dbReference>
<organism evidence="2 3">
    <name type="scientific">Haloflavibacter putidus</name>
    <dbReference type="NCBI Taxonomy" id="2576776"/>
    <lineage>
        <taxon>Bacteria</taxon>
        <taxon>Pseudomonadati</taxon>
        <taxon>Bacteroidota</taxon>
        <taxon>Flavobacteriia</taxon>
        <taxon>Flavobacteriales</taxon>
        <taxon>Flavobacteriaceae</taxon>
        <taxon>Haloflavibacter</taxon>
    </lineage>
</organism>
<comment type="caution">
    <text evidence="2">The sequence shown here is derived from an EMBL/GenBank/DDBJ whole genome shotgun (WGS) entry which is preliminary data.</text>
</comment>
<keyword evidence="3" id="KW-1185">Reference proteome</keyword>
<evidence type="ECO:0008006" key="4">
    <source>
        <dbReference type="Google" id="ProtNLM"/>
    </source>
</evidence>
<dbReference type="Proteomes" id="UP000317169">
    <property type="component" value="Unassembled WGS sequence"/>
</dbReference>
<evidence type="ECO:0000256" key="1">
    <source>
        <dbReference type="SAM" id="SignalP"/>
    </source>
</evidence>
<feature type="chain" id="PRO_5021406283" description="PepSY domain-containing protein" evidence="1">
    <location>
        <begin position="23"/>
        <end position="106"/>
    </location>
</feature>
<proteinExistence type="predicted"/>
<feature type="signal peptide" evidence="1">
    <location>
        <begin position="1"/>
        <end position="22"/>
    </location>
</feature>
<dbReference type="EMBL" id="VIAR01000008">
    <property type="protein sequence ID" value="TQD38499.1"/>
    <property type="molecule type" value="Genomic_DNA"/>
</dbReference>
<dbReference type="AlphaFoldDB" id="A0A507ZML1"/>
<accession>A0A507ZML1</accession>
<evidence type="ECO:0000313" key="2">
    <source>
        <dbReference type="EMBL" id="TQD38499.1"/>
    </source>
</evidence>
<dbReference type="SUPFAM" id="SSF160574">
    <property type="entry name" value="BT0923-like"/>
    <property type="match status" value="1"/>
</dbReference>